<evidence type="ECO:0000256" key="3">
    <source>
        <dbReference type="ARBA" id="ARBA00023274"/>
    </source>
</evidence>
<accession>A0A8H5PL48</accession>
<dbReference type="EMBL" id="JAAOAR010000172">
    <property type="protein sequence ID" value="KAF5598266.1"/>
    <property type="molecule type" value="Genomic_DNA"/>
</dbReference>
<dbReference type="Gene3D" id="2.30.170.40">
    <property type="entry name" value="Ribosomal protein L28/L24"/>
    <property type="match status" value="1"/>
</dbReference>
<dbReference type="GO" id="GO:0005762">
    <property type="term" value="C:mitochondrial large ribosomal subunit"/>
    <property type="evidence" value="ECO:0007669"/>
    <property type="project" value="TreeGrafter"/>
</dbReference>
<dbReference type="GO" id="GO:0003735">
    <property type="term" value="F:structural constituent of ribosome"/>
    <property type="evidence" value="ECO:0007669"/>
    <property type="project" value="InterPro"/>
</dbReference>
<keyword evidence="5" id="KW-1185">Reference proteome</keyword>
<name>A0A8H5PL48_9HYPO</name>
<dbReference type="Proteomes" id="UP000544095">
    <property type="component" value="Unassembled WGS sequence"/>
</dbReference>
<keyword evidence="2" id="KW-0689">Ribosomal protein</keyword>
<reference evidence="4 5" key="1">
    <citation type="submission" date="2020-05" db="EMBL/GenBank/DDBJ databases">
        <title>Identification and distribution of gene clusters putatively required for synthesis of sphingolipid metabolism inhibitors in phylogenetically diverse species of the filamentous fungus Fusarium.</title>
        <authorList>
            <person name="Kim H.-S."/>
            <person name="Busman M."/>
            <person name="Brown D.W."/>
            <person name="Divon H."/>
            <person name="Uhlig S."/>
            <person name="Proctor R.H."/>
        </authorList>
    </citation>
    <scope>NUCLEOTIDE SEQUENCE [LARGE SCALE GENOMIC DNA]</scope>
    <source>
        <strain evidence="4 5">NRRL 25211</strain>
    </source>
</reference>
<dbReference type="InterPro" id="IPR034704">
    <property type="entry name" value="Ribosomal_bL28/bL31-like_sf"/>
</dbReference>
<dbReference type="Pfam" id="PF00830">
    <property type="entry name" value="Ribosomal_L28"/>
    <property type="match status" value="1"/>
</dbReference>
<dbReference type="PANTHER" id="PTHR13528:SF2">
    <property type="entry name" value="LARGE RIBOSOMAL SUBUNIT PROTEIN BL28M"/>
    <property type="match status" value="1"/>
</dbReference>
<protein>
    <submittedName>
        <fullName evidence="4">Uncharacterized protein</fullName>
    </submittedName>
</protein>
<evidence type="ECO:0000256" key="1">
    <source>
        <dbReference type="ARBA" id="ARBA00008760"/>
    </source>
</evidence>
<organism evidence="4 5">
    <name type="scientific">Fusarium pseudoanthophilum</name>
    <dbReference type="NCBI Taxonomy" id="48495"/>
    <lineage>
        <taxon>Eukaryota</taxon>
        <taxon>Fungi</taxon>
        <taxon>Dikarya</taxon>
        <taxon>Ascomycota</taxon>
        <taxon>Pezizomycotina</taxon>
        <taxon>Sordariomycetes</taxon>
        <taxon>Hypocreomycetidae</taxon>
        <taxon>Hypocreales</taxon>
        <taxon>Nectriaceae</taxon>
        <taxon>Fusarium</taxon>
        <taxon>Fusarium fujikuroi species complex</taxon>
    </lineage>
</organism>
<dbReference type="SUPFAM" id="SSF143800">
    <property type="entry name" value="L28p-like"/>
    <property type="match status" value="1"/>
</dbReference>
<dbReference type="InterPro" id="IPR026569">
    <property type="entry name" value="Ribosomal_bL28"/>
</dbReference>
<proteinExistence type="inferred from homology"/>
<gene>
    <name evidence="4" type="ORF">FPANT_3796</name>
</gene>
<dbReference type="InterPro" id="IPR037147">
    <property type="entry name" value="Ribosomal_bL28_sf"/>
</dbReference>
<evidence type="ECO:0000313" key="5">
    <source>
        <dbReference type="Proteomes" id="UP000544095"/>
    </source>
</evidence>
<dbReference type="AlphaFoldDB" id="A0A8H5PL48"/>
<comment type="caution">
    <text evidence="4">The sequence shown here is derived from an EMBL/GenBank/DDBJ whole genome shotgun (WGS) entry which is preliminary data.</text>
</comment>
<keyword evidence="3" id="KW-0687">Ribonucleoprotein</keyword>
<dbReference type="PANTHER" id="PTHR13528">
    <property type="entry name" value="39S RIBOSOMAL PROTEIN L28, MITOCHONDRIAL"/>
    <property type="match status" value="1"/>
</dbReference>
<comment type="similarity">
    <text evidence="1">Belongs to the bacterial ribosomal protein bL28 family.</text>
</comment>
<sequence>MSSSLNSPCLRRRNITPLRTTTSQKSQLPKAIDIVDDQRISKGALRARNSPPASTPIEDQCLVSDREITLRDSITNIMASWAPARPALRALASSSTATPARLFSTTLPQQTKTIKSHLLPNRLIPPYPYGERRVYKQSNKGLYGSARIRFGNTVAEKYNNKARRFWRPNVHVKVFRLPAIQANVKTRLTLRVLKTIRREGGLQEYLLKSKPARIKELGPGGWNLRWLLMQSKDIQKRFNEERIALGMPPKEIEDRDDIIQYALDFATPGPLSKRSQATLGELVAQEFVLGDEDLADLEGIQELSDEDEALLFKELDAEMEARKTQGKQKITV</sequence>
<evidence type="ECO:0000256" key="2">
    <source>
        <dbReference type="ARBA" id="ARBA00022980"/>
    </source>
</evidence>
<evidence type="ECO:0000313" key="4">
    <source>
        <dbReference type="EMBL" id="KAF5598266.1"/>
    </source>
</evidence>